<feature type="compositionally biased region" description="Basic and acidic residues" evidence="1">
    <location>
        <begin position="648"/>
        <end position="660"/>
    </location>
</feature>
<gene>
    <name evidence="3" type="ORF">QYS62_006066</name>
</gene>
<evidence type="ECO:0000259" key="2">
    <source>
        <dbReference type="PROSITE" id="PS50263"/>
    </source>
</evidence>
<feature type="region of interest" description="Disordered" evidence="1">
    <location>
        <begin position="287"/>
        <end position="485"/>
    </location>
</feature>
<reference evidence="3 4" key="1">
    <citation type="submission" date="2024-04" db="EMBL/GenBank/DDBJ databases">
        <title>Complete genome sequence of Fusarium acuminatum.</title>
        <authorList>
            <person name="Lan B."/>
        </authorList>
    </citation>
    <scope>NUCLEOTIDE SEQUENCE [LARGE SCALE GENOMIC DNA]</scope>
    <source>
        <strain evidence="3">1A</strain>
    </source>
</reference>
<feature type="compositionally biased region" description="Basic and acidic residues" evidence="1">
    <location>
        <begin position="304"/>
        <end position="322"/>
    </location>
</feature>
<feature type="compositionally biased region" description="Low complexity" evidence="1">
    <location>
        <begin position="896"/>
        <end position="908"/>
    </location>
</feature>
<evidence type="ECO:0000313" key="3">
    <source>
        <dbReference type="EMBL" id="WZH45025.1"/>
    </source>
</evidence>
<dbReference type="EMBL" id="CP151262">
    <property type="protein sequence ID" value="WZH45025.1"/>
    <property type="molecule type" value="Genomic_DNA"/>
</dbReference>
<dbReference type="InterPro" id="IPR036526">
    <property type="entry name" value="C-N_Hydrolase_sf"/>
</dbReference>
<feature type="compositionally biased region" description="Polar residues" evidence="1">
    <location>
        <begin position="727"/>
        <end position="738"/>
    </location>
</feature>
<feature type="compositionally biased region" description="Polar residues" evidence="1">
    <location>
        <begin position="589"/>
        <end position="603"/>
    </location>
</feature>
<dbReference type="PANTHER" id="PTHR11750">
    <property type="entry name" value="PROTEIN N-TERMINAL AMIDASE"/>
    <property type="match status" value="1"/>
</dbReference>
<feature type="compositionally biased region" description="Low complexity" evidence="1">
    <location>
        <begin position="768"/>
        <end position="785"/>
    </location>
</feature>
<proteinExistence type="predicted"/>
<dbReference type="PROSITE" id="PS50263">
    <property type="entry name" value="CN_HYDROLASE"/>
    <property type="match status" value="1"/>
</dbReference>
<evidence type="ECO:0000256" key="1">
    <source>
        <dbReference type="SAM" id="MobiDB-lite"/>
    </source>
</evidence>
<dbReference type="Pfam" id="PF00795">
    <property type="entry name" value="CN_hydrolase"/>
    <property type="match status" value="1"/>
</dbReference>
<dbReference type="Proteomes" id="UP001489902">
    <property type="component" value="Chromosome 3"/>
</dbReference>
<evidence type="ECO:0000313" key="4">
    <source>
        <dbReference type="Proteomes" id="UP001489902"/>
    </source>
</evidence>
<feature type="compositionally biased region" description="Polar residues" evidence="1">
    <location>
        <begin position="451"/>
        <end position="464"/>
    </location>
</feature>
<feature type="compositionally biased region" description="Basic residues" evidence="1">
    <location>
        <begin position="824"/>
        <end position="839"/>
    </location>
</feature>
<feature type="region of interest" description="Disordered" evidence="1">
    <location>
        <begin position="528"/>
        <end position="660"/>
    </location>
</feature>
<feature type="compositionally biased region" description="Basic and acidic residues" evidence="1">
    <location>
        <begin position="810"/>
        <end position="822"/>
    </location>
</feature>
<sequence length="1032" mass="113267">MRIGCLQFAPQVGDVDNNLNRADAVLSRANPDDLDLLVLPELAFSGYNFKSLQDIAPFLEPSGSGITSLWARTIALKYNCTVTVGYPEKVDVSPKWPTGPEYYNSVIVVNGDGETIANYRKSFLYYTDETWALEGGQGFYEGFIPGLGNTSIGICMDLNPYKFEAPWHNFEFAYHVVEVESNLVIVSMAWSTREDPRRFTRMPNEPDMETLTYWVTRLEPLIRAESEDEIIVVFCNRTGNEDEAMYAGTSAVIGILDGEVRVYGLLGRGEKELLVVDTNNSPYAKLVYRPDPRGTGMEALGKLQRNDEINNPRSNEVRRPSEDSNNDDESKSTSNNASSPYPSSATSKLPHHFPSMSQRCTLPKDGVNDSPRRRQTPTIAIPPAPGLVMSNSARSPGLDSLNIPTPSAPSPTPMSMRPRLVIPESPPILPHQYPADHPISAASLRSERSVRSNMSHASTSTVQTRPPEDSTPYPNSAAPLSGYPTNTFKSEEYLYTRRFTDSDPDDRMSPSLSLDGMSPTDARWFWRPSDSAGPTPLSAGWTPTTAVGRKPEPFPWSEITGDIRPVSAGALQDRNKNNSTPKDLRAFSPLSNTSSNRTNGTIISESSEASRNSRSSRVSRGTAKSPAKQDRHHGRPPSPKSRNASRTGTRERSDSSLEARDISDAITQHLEGISQRAESASRLRSESASSARHDWPRFRNRSSSRPKSAINAQSEHHMIPIAASPSLFRNENQNQNRPPSRKDFDNRGEPFNSLEGVLQGFNGERARTPTTNNASARTNSRAASRGRMPDPKPLPINEAYDSMVPSTERSSSHDSTRNELLHSRTSHHRSRGRPSRTRRTSSGQNGRMSSRDVPSREFDRVESIVCPNCPVHGRNPSASGNRHTESAPPINHPIARPVTVRPVTVSPPGRRESTSIAAVQQSRSSSHAPTQRTENASFVLSEPSEQAQDKASEYATNEVAETSDSGSFAETLQTISTPGRSPATPSFFNPSTPKAMVFKTDDLDVDLFPTGHLNATGVPAASISEADTVQVA</sequence>
<dbReference type="CDD" id="cd07566">
    <property type="entry name" value="ScNTA1_like"/>
    <property type="match status" value="1"/>
</dbReference>
<feature type="compositionally biased region" description="Basic and acidic residues" evidence="1">
    <location>
        <begin position="679"/>
        <end position="697"/>
    </location>
</feature>
<keyword evidence="4" id="KW-1185">Reference proteome</keyword>
<dbReference type="InterPro" id="IPR039703">
    <property type="entry name" value="Nta1"/>
</dbReference>
<feature type="compositionally biased region" description="Low complexity" evidence="1">
    <location>
        <begin position="604"/>
        <end position="620"/>
    </location>
</feature>
<organism evidence="3 4">
    <name type="scientific">Fusarium acuminatum</name>
    <dbReference type="NCBI Taxonomy" id="5515"/>
    <lineage>
        <taxon>Eukaryota</taxon>
        <taxon>Fungi</taxon>
        <taxon>Dikarya</taxon>
        <taxon>Ascomycota</taxon>
        <taxon>Pezizomycotina</taxon>
        <taxon>Sordariomycetes</taxon>
        <taxon>Hypocreomycetidae</taxon>
        <taxon>Hypocreales</taxon>
        <taxon>Nectriaceae</taxon>
        <taxon>Fusarium</taxon>
        <taxon>Fusarium tricinctum species complex</taxon>
    </lineage>
</organism>
<dbReference type="Gene3D" id="3.60.110.10">
    <property type="entry name" value="Carbon-nitrogen hydrolase"/>
    <property type="match status" value="1"/>
</dbReference>
<dbReference type="SUPFAM" id="SSF56317">
    <property type="entry name" value="Carbon-nitrogen hydrolase"/>
    <property type="match status" value="1"/>
</dbReference>
<feature type="region of interest" description="Disordered" evidence="1">
    <location>
        <begin position="673"/>
        <end position="858"/>
    </location>
</feature>
<feature type="compositionally biased region" description="Basic and acidic residues" evidence="1">
    <location>
        <begin position="849"/>
        <end position="858"/>
    </location>
</feature>
<dbReference type="InterPro" id="IPR003010">
    <property type="entry name" value="C-N_Hydrolase"/>
</dbReference>
<dbReference type="PANTHER" id="PTHR11750:SF26">
    <property type="entry name" value="PROTEIN N-TERMINAL AMIDASE"/>
    <property type="match status" value="1"/>
</dbReference>
<feature type="region of interest" description="Disordered" evidence="1">
    <location>
        <begin position="870"/>
        <end position="951"/>
    </location>
</feature>
<name>A0ABZ2WXG5_9HYPO</name>
<protein>
    <recommendedName>
        <fullName evidence="2">CN hydrolase domain-containing protein</fullName>
    </recommendedName>
</protein>
<feature type="compositionally biased region" description="Polar residues" evidence="1">
    <location>
        <begin position="914"/>
        <end position="946"/>
    </location>
</feature>
<feature type="compositionally biased region" description="Low complexity" evidence="1">
    <location>
        <begin position="332"/>
        <end position="347"/>
    </location>
</feature>
<feature type="domain" description="CN hydrolase" evidence="2">
    <location>
        <begin position="1"/>
        <end position="280"/>
    </location>
</feature>
<accession>A0ABZ2WXG5</accession>